<dbReference type="EMBL" id="QQAX01000055">
    <property type="protein sequence ID" value="RDI36461.1"/>
    <property type="molecule type" value="Genomic_DNA"/>
</dbReference>
<accession>A0A370FXV8</accession>
<dbReference type="PROSITE" id="PS51257">
    <property type="entry name" value="PROKAR_LIPOPROTEIN"/>
    <property type="match status" value="1"/>
</dbReference>
<gene>
    <name evidence="2" type="ORF">C8D86_1552</name>
</gene>
<evidence type="ECO:0008006" key="4">
    <source>
        <dbReference type="Google" id="ProtNLM"/>
    </source>
</evidence>
<dbReference type="SUPFAM" id="SSF49464">
    <property type="entry name" value="Carboxypeptidase regulatory domain-like"/>
    <property type="match status" value="1"/>
</dbReference>
<protein>
    <recommendedName>
        <fullName evidence="4">Carboxypeptidase family protein</fullName>
    </recommendedName>
</protein>
<keyword evidence="1" id="KW-0732">Signal</keyword>
<dbReference type="Proteomes" id="UP000254720">
    <property type="component" value="Unassembled WGS sequence"/>
</dbReference>
<dbReference type="RefSeq" id="WP_114835522.1">
    <property type="nucleotide sequence ID" value="NZ_LR699115.1"/>
</dbReference>
<name>A0A370FXV8_9COXI</name>
<comment type="caution">
    <text evidence="2">The sequence shown here is derived from an EMBL/GenBank/DDBJ whole genome shotgun (WGS) entry which is preliminary data.</text>
</comment>
<organism evidence="2 3">
    <name type="scientific">Aquicella lusitana</name>
    <dbReference type="NCBI Taxonomy" id="254246"/>
    <lineage>
        <taxon>Bacteria</taxon>
        <taxon>Pseudomonadati</taxon>
        <taxon>Pseudomonadota</taxon>
        <taxon>Gammaproteobacteria</taxon>
        <taxon>Legionellales</taxon>
        <taxon>Coxiellaceae</taxon>
        <taxon>Aquicella</taxon>
    </lineage>
</organism>
<keyword evidence="3" id="KW-1185">Reference proteome</keyword>
<evidence type="ECO:0000313" key="2">
    <source>
        <dbReference type="EMBL" id="RDI36461.1"/>
    </source>
</evidence>
<feature type="signal peptide" evidence="1">
    <location>
        <begin position="1"/>
        <end position="27"/>
    </location>
</feature>
<dbReference type="InterPro" id="IPR008969">
    <property type="entry name" value="CarboxyPept-like_regulatory"/>
</dbReference>
<evidence type="ECO:0000313" key="3">
    <source>
        <dbReference type="Proteomes" id="UP000254720"/>
    </source>
</evidence>
<feature type="chain" id="PRO_5016861827" description="Carboxypeptidase family protein" evidence="1">
    <location>
        <begin position="28"/>
        <end position="254"/>
    </location>
</feature>
<dbReference type="Gene3D" id="2.60.40.1120">
    <property type="entry name" value="Carboxypeptidase-like, regulatory domain"/>
    <property type="match status" value="1"/>
</dbReference>
<sequence>MPINAKKVIPNALLAAACLSSSLDVFAANNGTAPVSGFARSFILGTPLSDATITILETGEKIKTDKQGHFGPIQYPVGKSITLVFEKFGYKTTQSGTVIVPPAGLTGPYDNITFQIPSIETYYLLAGIVGAKIDENSCHVTSTIIAYHKTLDDIPQGEAGAKVTLTPYVNETPFYFDIFKNVPGPLKDKTNPFTKGLTETSEDGGVAFFNLPPRDEPYTISAVKSGVVFTEAQFLCRKGAFINISPPRGPMALK</sequence>
<dbReference type="AlphaFoldDB" id="A0A370FXV8"/>
<proteinExistence type="predicted"/>
<evidence type="ECO:0000256" key="1">
    <source>
        <dbReference type="SAM" id="SignalP"/>
    </source>
</evidence>
<reference evidence="2 3" key="1">
    <citation type="submission" date="2018-07" db="EMBL/GenBank/DDBJ databases">
        <title>Genomic Encyclopedia of Type Strains, Phase IV (KMG-IV): sequencing the most valuable type-strain genomes for metagenomic binning, comparative biology and taxonomic classification.</title>
        <authorList>
            <person name="Goeker M."/>
        </authorList>
    </citation>
    <scope>NUCLEOTIDE SEQUENCE [LARGE SCALE GENOMIC DNA]</scope>
    <source>
        <strain evidence="2 3">DSM 16500</strain>
    </source>
</reference>
<dbReference type="OrthoDB" id="5634787at2"/>